<comment type="caution">
    <text evidence="3">The sequence shown here is derived from an EMBL/GenBank/DDBJ whole genome shotgun (WGS) entry which is preliminary data.</text>
</comment>
<protein>
    <recommendedName>
        <fullName evidence="2">DUF11 domain-containing protein</fullName>
    </recommendedName>
</protein>
<dbReference type="EMBL" id="JACHLC010000001">
    <property type="protein sequence ID" value="MBB6369543.1"/>
    <property type="molecule type" value="Genomic_DNA"/>
</dbReference>
<evidence type="ECO:0000313" key="4">
    <source>
        <dbReference type="Proteomes" id="UP000589738"/>
    </source>
</evidence>
<dbReference type="AlphaFoldDB" id="A0A841N319"/>
<reference evidence="3 4" key="1">
    <citation type="submission" date="2020-08" db="EMBL/GenBank/DDBJ databases">
        <title>Functional genomics of gut bacteria from endangered species of beetles.</title>
        <authorList>
            <person name="Carlos-Shanley C."/>
        </authorList>
    </citation>
    <scope>NUCLEOTIDE SEQUENCE [LARGE SCALE GENOMIC DNA]</scope>
    <source>
        <strain evidence="3 4">S00136</strain>
    </source>
</reference>
<dbReference type="InterPro" id="IPR013783">
    <property type="entry name" value="Ig-like_fold"/>
</dbReference>
<gene>
    <name evidence="3" type="ORF">HNP36_000596</name>
</gene>
<organism evidence="3 4">
    <name type="scientific">Chryseobacterium shigense</name>
    <dbReference type="NCBI Taxonomy" id="297244"/>
    <lineage>
        <taxon>Bacteria</taxon>
        <taxon>Pseudomonadati</taxon>
        <taxon>Bacteroidota</taxon>
        <taxon>Flavobacteriia</taxon>
        <taxon>Flavobacteriales</taxon>
        <taxon>Weeksellaceae</taxon>
        <taxon>Chryseobacterium group</taxon>
        <taxon>Chryseobacterium</taxon>
    </lineage>
</organism>
<name>A0A841N319_9FLAO</name>
<feature type="domain" description="DUF11" evidence="2">
    <location>
        <begin position="391"/>
        <end position="510"/>
    </location>
</feature>
<sequence>MQKKFTLHYKRAQIGFIKKYRPISLLIIILSFFFSSNLYSQSCTDTNFNDVTVLNVSGGYSATTGILTFISGAGNIQVTKNGGVQFWLYGPANGSPYNAPNTLPSDGLLLFIGNKYYRSKDIMTSSYNVTGNTDAGYLTVVSNTCSTSGNTQALDIRLSAVTGGLTYYLNVKYSYTIPNNYLTVDYRVEIPAGNTAPISLAHSMNSYLAMQPEPGFVTGAAPYYIVGARNGANYEAFKYKSGIPWSGYYSADWNNLGTDLGSDATFNNTIYSTGGVDNSFGISMNFGTTPGVFTSTSDIIFACNAPTTAPSFSNKSICAGASVNLTSLYNGPALSTLGSNIALLYYDPSGNPVADPTNVAAASGYTAEYVDTVNGCTSRRGPISINTSCPDLAITYGGVSSACVKKGDTFTLTYTVTNSGAQESNPVTAILANVDPASYIFQSYTATSGTYDNSARKWTIPTLGTGGASSTITLTYQVGQNPGNIQFIGNATVSGPVTEGNTANNTIDMTTVYVTPLDNITANNDSVTAQAGNNIINVLTNDVLNGVSPASLNSHPNTKVTMVSQSVPGALVLNADGSVNIPLGTPSGVYTLDYSYCYYTAYGSTTNSCTNCTTARLTVTVTGSCYRSGIASTAGNPALISKVGITSLQRTGAQSSDNWPAVRKGAWLALEARTKGFVVNRIAFASGNPVGIQPSDFVEGMMVYDTTNKCLKMYTSQDGGTTFGWFCITTQTCPD</sequence>
<proteinExistence type="predicted"/>
<dbReference type="RefSeq" id="WP_184160563.1">
    <property type="nucleotide sequence ID" value="NZ_JACHLC010000001.1"/>
</dbReference>
<evidence type="ECO:0000313" key="3">
    <source>
        <dbReference type="EMBL" id="MBB6369543.1"/>
    </source>
</evidence>
<keyword evidence="4" id="KW-1185">Reference proteome</keyword>
<evidence type="ECO:0000259" key="2">
    <source>
        <dbReference type="Pfam" id="PF01345"/>
    </source>
</evidence>
<accession>A0A841N319</accession>
<dbReference type="Pfam" id="PF01345">
    <property type="entry name" value="DUF11"/>
    <property type="match status" value="1"/>
</dbReference>
<dbReference type="InterPro" id="IPR001434">
    <property type="entry name" value="OmcB-like_DUF11"/>
</dbReference>
<evidence type="ECO:0000256" key="1">
    <source>
        <dbReference type="SAM" id="Phobius"/>
    </source>
</evidence>
<keyword evidence="1" id="KW-1133">Transmembrane helix</keyword>
<feature type="transmembrane region" description="Helical" evidence="1">
    <location>
        <begin position="20"/>
        <end position="39"/>
    </location>
</feature>
<keyword evidence="1" id="KW-0472">Membrane</keyword>
<keyword evidence="1" id="KW-0812">Transmembrane</keyword>
<dbReference type="Proteomes" id="UP000589738">
    <property type="component" value="Unassembled WGS sequence"/>
</dbReference>
<dbReference type="Gene3D" id="2.60.40.10">
    <property type="entry name" value="Immunoglobulins"/>
    <property type="match status" value="1"/>
</dbReference>